<accession>A0A2V2LF35</accession>
<dbReference type="RefSeq" id="WP_109812238.1">
    <property type="nucleotide sequence ID" value="NZ_QGKU01000041.1"/>
</dbReference>
<dbReference type="PRINTS" id="PR00368">
    <property type="entry name" value="FADPNR"/>
</dbReference>
<keyword evidence="2" id="KW-0285">Flavoprotein</keyword>
<dbReference type="PANTHER" id="PTHR43706">
    <property type="entry name" value="NADH DEHYDROGENASE"/>
    <property type="match status" value="1"/>
</dbReference>
<dbReference type="GO" id="GO:0003954">
    <property type="term" value="F:NADH dehydrogenase activity"/>
    <property type="evidence" value="ECO:0007669"/>
    <property type="project" value="InterPro"/>
</dbReference>
<gene>
    <name evidence="7" type="ORF">DKT77_13600</name>
</gene>
<dbReference type="Pfam" id="PF07992">
    <property type="entry name" value="Pyr_redox_2"/>
    <property type="match status" value="1"/>
</dbReference>
<proteinExistence type="inferred from homology"/>
<protein>
    <submittedName>
        <fullName evidence="7">Nucleotide-disulfide oxidoreductase</fullName>
    </submittedName>
</protein>
<sequence>MAQKILVLGGGFAGMYAANQVKRRLGAKADVEVISRDNYFVFQPLLPEVAAGSIAPLHAVSPLRELLRGVFVRKARVESVDFERKIVTVFQGVQRRPTEVPYDHLVVALGQEVDLSRMPGLTDHALTMKTLEDARRLRAHVIERLEHAEITQLPDVKRGALTFTVIGGGFSGIETVGEMKELIDRSLRFYPNVDPGEVRVVVLEFAHRILGEMPEKLADYAHRTLARRGIEIQTGVGVASATGTQLVTTAGEVIDTRTIVATIGNAPSPIVLRLDLPIEKGKIAVDRTMRVTGRDDVWSLGDCAMIPMKDNASARGDFAPPTAQFAVREARQVAENIAASLEGKPLSPFVYASQGALASLGARRGVAEVRGMQFTGFSAWLLWRMYYLAFLPGIATRARVLINWILDGLSPRSVVHLRAETPRDIRHHQYRAGDRVYERGNRADGVYTVIEGALEVRRMNKDGTETTRNIGPGDHFGERILFGETRRGATVRALEDSRVMVIHEEAFLNLAEGFAPLQSYFSDYLRETHGLDWTPSRPGRKNAAQ</sequence>
<comment type="caution">
    <text evidence="7">The sequence shown here is derived from an EMBL/GenBank/DDBJ whole genome shotgun (WGS) entry which is preliminary data.</text>
</comment>
<dbReference type="SMART" id="SM00100">
    <property type="entry name" value="cNMP"/>
    <property type="match status" value="1"/>
</dbReference>
<dbReference type="Gene3D" id="2.60.120.10">
    <property type="entry name" value="Jelly Rolls"/>
    <property type="match status" value="1"/>
</dbReference>
<evidence type="ECO:0000313" key="7">
    <source>
        <dbReference type="EMBL" id="PWR02114.1"/>
    </source>
</evidence>
<evidence type="ECO:0000313" key="8">
    <source>
        <dbReference type="Proteomes" id="UP000245680"/>
    </source>
</evidence>
<dbReference type="Pfam" id="PF22366">
    <property type="entry name" value="NDH2_C"/>
    <property type="match status" value="1"/>
</dbReference>
<dbReference type="SUPFAM" id="SSF51905">
    <property type="entry name" value="FAD/NAD(P)-binding domain"/>
    <property type="match status" value="2"/>
</dbReference>
<dbReference type="InterPro" id="IPR000595">
    <property type="entry name" value="cNMP-bd_dom"/>
</dbReference>
<dbReference type="InterPro" id="IPR054585">
    <property type="entry name" value="NDH2-like_C"/>
</dbReference>
<dbReference type="Pfam" id="PF00027">
    <property type="entry name" value="cNMP_binding"/>
    <property type="match status" value="1"/>
</dbReference>
<evidence type="ECO:0000256" key="4">
    <source>
        <dbReference type="ARBA" id="ARBA00023002"/>
    </source>
</evidence>
<dbReference type="CDD" id="cd00038">
    <property type="entry name" value="CAP_ED"/>
    <property type="match status" value="1"/>
</dbReference>
<dbReference type="InterPro" id="IPR045024">
    <property type="entry name" value="NDH-2"/>
</dbReference>
<keyword evidence="3" id="KW-0274">FAD</keyword>
<dbReference type="OrthoDB" id="9781621at2"/>
<dbReference type="Proteomes" id="UP000245680">
    <property type="component" value="Unassembled WGS sequence"/>
</dbReference>
<evidence type="ECO:0000256" key="1">
    <source>
        <dbReference type="ARBA" id="ARBA00005272"/>
    </source>
</evidence>
<dbReference type="PROSITE" id="PS50042">
    <property type="entry name" value="CNMP_BINDING_3"/>
    <property type="match status" value="1"/>
</dbReference>
<keyword evidence="8" id="KW-1185">Reference proteome</keyword>
<dbReference type="AlphaFoldDB" id="A0A2V2LF35"/>
<dbReference type="EMBL" id="QGKU01000041">
    <property type="protein sequence ID" value="PWR02114.1"/>
    <property type="molecule type" value="Genomic_DNA"/>
</dbReference>
<dbReference type="InterPro" id="IPR036188">
    <property type="entry name" value="FAD/NAD-bd_sf"/>
</dbReference>
<dbReference type="Gene3D" id="3.50.50.100">
    <property type="match status" value="1"/>
</dbReference>
<reference evidence="7 8" key="1">
    <citation type="submission" date="2018-05" db="EMBL/GenBank/DDBJ databases">
        <title>Rhodobacteraceae gen. nov., sp. nov. isolated from sea water.</title>
        <authorList>
            <person name="Ren Y."/>
        </authorList>
    </citation>
    <scope>NUCLEOTIDE SEQUENCE [LARGE SCALE GENOMIC DNA]</scope>
    <source>
        <strain evidence="7 8">TG-679</strain>
    </source>
</reference>
<evidence type="ECO:0000256" key="2">
    <source>
        <dbReference type="ARBA" id="ARBA00022630"/>
    </source>
</evidence>
<dbReference type="SUPFAM" id="SSF51206">
    <property type="entry name" value="cAMP-binding domain-like"/>
    <property type="match status" value="1"/>
</dbReference>
<dbReference type="InterPro" id="IPR014710">
    <property type="entry name" value="RmlC-like_jellyroll"/>
</dbReference>
<feature type="domain" description="Cyclic nucleotide-binding" evidence="6">
    <location>
        <begin position="430"/>
        <end position="510"/>
    </location>
</feature>
<evidence type="ECO:0000256" key="3">
    <source>
        <dbReference type="ARBA" id="ARBA00022827"/>
    </source>
</evidence>
<evidence type="ECO:0000256" key="5">
    <source>
        <dbReference type="ARBA" id="ARBA00023027"/>
    </source>
</evidence>
<name>A0A2V2LF35_9RHOB</name>
<keyword evidence="4" id="KW-0560">Oxidoreductase</keyword>
<dbReference type="PANTHER" id="PTHR43706:SF45">
    <property type="entry name" value="NADH DEHYDROGENASE-LIKE PROTEIN RV1812C"/>
    <property type="match status" value="1"/>
</dbReference>
<keyword evidence="5" id="KW-0520">NAD</keyword>
<comment type="similarity">
    <text evidence="1">Belongs to the NADH dehydrogenase family.</text>
</comment>
<dbReference type="InterPro" id="IPR023753">
    <property type="entry name" value="FAD/NAD-binding_dom"/>
</dbReference>
<dbReference type="InterPro" id="IPR018490">
    <property type="entry name" value="cNMP-bd_dom_sf"/>
</dbReference>
<evidence type="ECO:0000259" key="6">
    <source>
        <dbReference type="PROSITE" id="PS50042"/>
    </source>
</evidence>
<organism evidence="7 8">
    <name type="scientific">Meridianimarinicoccus roseus</name>
    <dbReference type="NCBI Taxonomy" id="2072018"/>
    <lineage>
        <taxon>Bacteria</taxon>
        <taxon>Pseudomonadati</taxon>
        <taxon>Pseudomonadota</taxon>
        <taxon>Alphaproteobacteria</taxon>
        <taxon>Rhodobacterales</taxon>
        <taxon>Paracoccaceae</taxon>
        <taxon>Meridianimarinicoccus</taxon>
    </lineage>
</organism>